<comment type="similarity">
    <text evidence="1">Belongs to the P-Pant transferase superfamily. Gsp/Sfp/HetI/AcpT family.</text>
</comment>
<evidence type="ECO:0000256" key="1">
    <source>
        <dbReference type="ARBA" id="ARBA00010990"/>
    </source>
</evidence>
<dbReference type="PANTHER" id="PTHR12215">
    <property type="entry name" value="PHOSPHOPANTETHEINE TRANSFERASE"/>
    <property type="match status" value="1"/>
</dbReference>
<reference evidence="6 8" key="2">
    <citation type="submission" date="2018-12" db="EMBL/GenBank/DDBJ databases">
        <authorList>
            <consortium name="Pathogen Informatics"/>
        </authorList>
    </citation>
    <scope>NUCLEOTIDE SEQUENCE [LARGE SCALE GENOMIC DNA]</scope>
    <source>
        <strain evidence="6 8">NCTC12735</strain>
        <plasmid evidence="8">20</plasmid>
    </source>
</reference>
<feature type="domain" description="4'-phosphopantetheinyl transferase" evidence="3">
    <location>
        <begin position="117"/>
        <end position="205"/>
    </location>
</feature>
<reference evidence="5 7" key="1">
    <citation type="submission" date="2015-11" db="EMBL/GenBank/DDBJ databases">
        <title>Identification of large and diverse effector repertoires of 38 Legionella species.</title>
        <authorList>
            <person name="Burstein D."/>
            <person name="Amaro F."/>
            <person name="Zusman T."/>
            <person name="Lifshitz Z."/>
            <person name="Cohen O."/>
            <person name="Gilbert J.A."/>
            <person name="Pupko T."/>
            <person name="Shuman H.A."/>
            <person name="Segal G."/>
        </authorList>
    </citation>
    <scope>NUCLEOTIDE SEQUENCE [LARGE SCALE GENOMIC DNA]</scope>
    <source>
        <strain evidence="5 7">1762-AUS-E</strain>
    </source>
</reference>
<protein>
    <submittedName>
        <fullName evidence="5">Phosphopantetheinyl transferase</fullName>
        <ecNumber evidence="6">2.7.8.-</ecNumber>
    </submittedName>
</protein>
<dbReference type="OrthoDB" id="9808281at2"/>
<feature type="domain" description="4'-phosphopantetheinyl transferase N-terminal" evidence="4">
    <location>
        <begin position="31"/>
        <end position="111"/>
    </location>
</feature>
<dbReference type="InterPro" id="IPR055066">
    <property type="entry name" value="AASDHPPT_N"/>
</dbReference>
<dbReference type="GO" id="GO:0019878">
    <property type="term" value="P:lysine biosynthetic process via aminoadipic acid"/>
    <property type="evidence" value="ECO:0007669"/>
    <property type="project" value="TreeGrafter"/>
</dbReference>
<dbReference type="Gene3D" id="3.90.470.20">
    <property type="entry name" value="4'-phosphopantetheinyl transferase domain"/>
    <property type="match status" value="2"/>
</dbReference>
<dbReference type="GO" id="GO:0000287">
    <property type="term" value="F:magnesium ion binding"/>
    <property type="evidence" value="ECO:0007669"/>
    <property type="project" value="InterPro"/>
</dbReference>
<dbReference type="InterPro" id="IPR050559">
    <property type="entry name" value="P-Pant_transferase_sf"/>
</dbReference>
<dbReference type="Pfam" id="PF22624">
    <property type="entry name" value="AASDHPPT_N"/>
    <property type="match status" value="1"/>
</dbReference>
<evidence type="ECO:0000313" key="7">
    <source>
        <dbReference type="Proteomes" id="UP000054859"/>
    </source>
</evidence>
<keyword evidence="6" id="KW-0614">Plasmid</keyword>
<dbReference type="EMBL" id="LNKA01000001">
    <property type="protein sequence ID" value="KTC66054.1"/>
    <property type="molecule type" value="Genomic_DNA"/>
</dbReference>
<organism evidence="5 7">
    <name type="scientific">Legionella adelaidensis</name>
    <dbReference type="NCBI Taxonomy" id="45056"/>
    <lineage>
        <taxon>Bacteria</taxon>
        <taxon>Pseudomonadati</taxon>
        <taxon>Pseudomonadota</taxon>
        <taxon>Gammaproteobacteria</taxon>
        <taxon>Legionellales</taxon>
        <taxon>Legionellaceae</taxon>
        <taxon>Legionella</taxon>
    </lineage>
</organism>
<dbReference type="GO" id="GO:0005829">
    <property type="term" value="C:cytosol"/>
    <property type="evidence" value="ECO:0007669"/>
    <property type="project" value="TreeGrafter"/>
</dbReference>
<sequence>MYYPESPFPSAFSLNPQRIDIWRFSLAELPSQALIVLNNEERDRAKRFHFKHHQRRFIVSRSMLRAILSKYLNLLPSEVIFEYNLHGKPAVKNSPFIQFNLTHSKDLALLAVGKDFPLGIDIEYFSPRPYLGIARNIFSAKETLAIEKENQILQPLSFFHIWTQKEALIKACGLGLSYPTEQFDLPHLPGEEILLIDPKFNLSWKIKTFMPESACSGAICYNPAVERIDYFKATYEDFL</sequence>
<dbReference type="EC" id="2.7.8.-" evidence="6"/>
<dbReference type="InterPro" id="IPR008278">
    <property type="entry name" value="4-PPantetheinyl_Trfase_dom"/>
</dbReference>
<dbReference type="PANTHER" id="PTHR12215:SF10">
    <property type="entry name" value="L-AMINOADIPATE-SEMIALDEHYDE DEHYDROGENASE-PHOSPHOPANTETHEINYL TRANSFERASE"/>
    <property type="match status" value="1"/>
</dbReference>
<keyword evidence="2 5" id="KW-0808">Transferase</keyword>
<name>A0A0W0R4Q0_9GAMM</name>
<dbReference type="SUPFAM" id="SSF56214">
    <property type="entry name" value="4'-phosphopantetheinyl transferase"/>
    <property type="match status" value="2"/>
</dbReference>
<dbReference type="InterPro" id="IPR037143">
    <property type="entry name" value="4-PPantetheinyl_Trfase_dom_sf"/>
</dbReference>
<dbReference type="EMBL" id="LR134429">
    <property type="protein sequence ID" value="VEH85728.1"/>
    <property type="molecule type" value="Genomic_DNA"/>
</dbReference>
<dbReference type="PATRIC" id="fig|45056.6.peg.735"/>
<evidence type="ECO:0000313" key="6">
    <source>
        <dbReference type="EMBL" id="VEH85728.1"/>
    </source>
</evidence>
<dbReference type="GO" id="GO:0008897">
    <property type="term" value="F:holo-[acyl-carrier-protein] synthase activity"/>
    <property type="evidence" value="ECO:0007669"/>
    <property type="project" value="InterPro"/>
</dbReference>
<keyword evidence="7" id="KW-1185">Reference proteome</keyword>
<dbReference type="AlphaFoldDB" id="A0A0W0R4Q0"/>
<dbReference type="STRING" id="45056.Lade_0712"/>
<dbReference type="Proteomes" id="UP000281170">
    <property type="component" value="Plasmid 20"/>
</dbReference>
<evidence type="ECO:0000313" key="8">
    <source>
        <dbReference type="Proteomes" id="UP000281170"/>
    </source>
</evidence>
<dbReference type="RefSeq" id="WP_058461760.1">
    <property type="nucleotide sequence ID" value="NZ_CAAAHS010000005.1"/>
</dbReference>
<dbReference type="KEGG" id="ladl:NCTC12735_01363"/>
<evidence type="ECO:0000259" key="3">
    <source>
        <dbReference type="Pfam" id="PF01648"/>
    </source>
</evidence>
<proteinExistence type="inferred from homology"/>
<gene>
    <name evidence="6" type="primary">psf-1</name>
    <name evidence="5" type="ORF">Lade_0712</name>
    <name evidence="6" type="ORF">NCTC12735_01363</name>
</gene>
<evidence type="ECO:0000313" key="5">
    <source>
        <dbReference type="EMBL" id="KTC66054.1"/>
    </source>
</evidence>
<evidence type="ECO:0000256" key="2">
    <source>
        <dbReference type="ARBA" id="ARBA00022679"/>
    </source>
</evidence>
<dbReference type="Proteomes" id="UP000054859">
    <property type="component" value="Unassembled WGS sequence"/>
</dbReference>
<accession>A0A0W0R4Q0</accession>
<evidence type="ECO:0000259" key="4">
    <source>
        <dbReference type="Pfam" id="PF22624"/>
    </source>
</evidence>
<geneLocation type="plasmid" evidence="6 8">
    <name>20</name>
</geneLocation>
<dbReference type="Pfam" id="PF01648">
    <property type="entry name" value="ACPS"/>
    <property type="match status" value="1"/>
</dbReference>